<gene>
    <name evidence="2" type="ORF">SFB21_2828</name>
</gene>
<protein>
    <submittedName>
        <fullName evidence="2">Uncharacterized protein</fullName>
    </submittedName>
</protein>
<organism evidence="2 3">
    <name type="scientific">Acinetobacter bouvetii</name>
    <dbReference type="NCBI Taxonomy" id="202951"/>
    <lineage>
        <taxon>Bacteria</taxon>
        <taxon>Pseudomonadati</taxon>
        <taxon>Pseudomonadota</taxon>
        <taxon>Gammaproteobacteria</taxon>
        <taxon>Moraxellales</taxon>
        <taxon>Moraxellaceae</taxon>
        <taxon>Acinetobacter</taxon>
    </lineage>
</organism>
<evidence type="ECO:0000313" key="3">
    <source>
        <dbReference type="Proteomes" id="UP000489961"/>
    </source>
</evidence>
<comment type="caution">
    <text evidence="2">The sequence shown here is derived from an EMBL/GenBank/DDBJ whole genome shotgun (WGS) entry which is preliminary data.</text>
</comment>
<keyword evidence="1" id="KW-0812">Transmembrane</keyword>
<dbReference type="EMBL" id="CADDTS010000048">
    <property type="protein sequence ID" value="CAB1221490.1"/>
    <property type="molecule type" value="Genomic_DNA"/>
</dbReference>
<dbReference type="RefSeq" id="WP_174560609.1">
    <property type="nucleotide sequence ID" value="NZ_CADDTS010000048.1"/>
</dbReference>
<dbReference type="Proteomes" id="UP000489961">
    <property type="component" value="Unassembled WGS sequence"/>
</dbReference>
<reference evidence="2 3" key="1">
    <citation type="submission" date="2020-02" db="EMBL/GenBank/DDBJ databases">
        <authorList>
            <person name="Chaudhuri R."/>
        </authorList>
    </citation>
    <scope>NUCLEOTIDE SEQUENCE [LARGE SCALE GENOMIC DNA]</scope>
    <source>
        <strain evidence="2">SFB21</strain>
    </source>
</reference>
<keyword evidence="1" id="KW-0472">Membrane</keyword>
<dbReference type="AlphaFoldDB" id="A0A811GLU9"/>
<evidence type="ECO:0000256" key="1">
    <source>
        <dbReference type="SAM" id="Phobius"/>
    </source>
</evidence>
<keyword evidence="1" id="KW-1133">Transmembrane helix</keyword>
<sequence>MINLEIVFSVCLGIFLYKILMVIFCGALKAFFPKRWEESKKEYLD</sequence>
<name>A0A811GLU9_9GAMM</name>
<proteinExistence type="predicted"/>
<accession>A0A811GLU9</accession>
<evidence type="ECO:0000313" key="2">
    <source>
        <dbReference type="EMBL" id="CAB1221490.1"/>
    </source>
</evidence>
<feature type="transmembrane region" description="Helical" evidence="1">
    <location>
        <begin position="6"/>
        <end position="32"/>
    </location>
</feature>